<feature type="transmembrane region" description="Helical" evidence="9">
    <location>
        <begin position="166"/>
        <end position="185"/>
    </location>
</feature>
<dbReference type="SUPFAM" id="SSF52540">
    <property type="entry name" value="P-loop containing nucleoside triphosphate hydrolases"/>
    <property type="match status" value="1"/>
</dbReference>
<evidence type="ECO:0000256" key="8">
    <source>
        <dbReference type="ARBA" id="ARBA00023136"/>
    </source>
</evidence>
<dbReference type="Gene3D" id="1.20.1560.10">
    <property type="entry name" value="ABC transporter type 1, transmembrane domain"/>
    <property type="match status" value="1"/>
</dbReference>
<feature type="transmembrane region" description="Helical" evidence="9">
    <location>
        <begin position="67"/>
        <end position="91"/>
    </location>
</feature>
<proteinExistence type="predicted"/>
<dbReference type="InterPro" id="IPR003593">
    <property type="entry name" value="AAA+_ATPase"/>
</dbReference>
<dbReference type="Gene3D" id="3.40.50.300">
    <property type="entry name" value="P-loop containing nucleotide triphosphate hydrolases"/>
    <property type="match status" value="1"/>
</dbReference>
<evidence type="ECO:0000313" key="13">
    <source>
        <dbReference type="Proteomes" id="UP000553776"/>
    </source>
</evidence>
<keyword evidence="7 9" id="KW-1133">Transmembrane helix</keyword>
<evidence type="ECO:0000256" key="3">
    <source>
        <dbReference type="ARBA" id="ARBA00022475"/>
    </source>
</evidence>
<reference evidence="12 13" key="1">
    <citation type="submission" date="2020-08" db="EMBL/GenBank/DDBJ databases">
        <title>Cohnella phylogeny.</title>
        <authorList>
            <person name="Dunlap C."/>
        </authorList>
    </citation>
    <scope>NUCLEOTIDE SEQUENCE [LARGE SCALE GENOMIC DNA]</scope>
    <source>
        <strain evidence="12 13">DSM 25239</strain>
    </source>
</reference>
<evidence type="ECO:0000256" key="2">
    <source>
        <dbReference type="ARBA" id="ARBA00022448"/>
    </source>
</evidence>
<evidence type="ECO:0000313" key="12">
    <source>
        <dbReference type="EMBL" id="MBB6693538.1"/>
    </source>
</evidence>
<feature type="domain" description="ABC transporter" evidence="10">
    <location>
        <begin position="344"/>
        <end position="579"/>
    </location>
</feature>
<dbReference type="InterPro" id="IPR011527">
    <property type="entry name" value="ABC1_TM_dom"/>
</dbReference>
<dbReference type="Proteomes" id="UP000553776">
    <property type="component" value="Unassembled WGS sequence"/>
</dbReference>
<evidence type="ECO:0000256" key="6">
    <source>
        <dbReference type="ARBA" id="ARBA00022840"/>
    </source>
</evidence>
<keyword evidence="8 9" id="KW-0472">Membrane</keyword>
<dbReference type="GO" id="GO:0005886">
    <property type="term" value="C:plasma membrane"/>
    <property type="evidence" value="ECO:0007669"/>
    <property type="project" value="UniProtKB-SubCell"/>
</dbReference>
<evidence type="ECO:0000256" key="1">
    <source>
        <dbReference type="ARBA" id="ARBA00004651"/>
    </source>
</evidence>
<dbReference type="InterPro" id="IPR003439">
    <property type="entry name" value="ABC_transporter-like_ATP-bd"/>
</dbReference>
<evidence type="ECO:0000256" key="7">
    <source>
        <dbReference type="ARBA" id="ARBA00022989"/>
    </source>
</evidence>
<dbReference type="InterPro" id="IPR036640">
    <property type="entry name" value="ABC1_TM_sf"/>
</dbReference>
<dbReference type="EMBL" id="JACJVR010000074">
    <property type="protein sequence ID" value="MBB6693538.1"/>
    <property type="molecule type" value="Genomic_DNA"/>
</dbReference>
<accession>A0A841U310</accession>
<dbReference type="GO" id="GO:0005524">
    <property type="term" value="F:ATP binding"/>
    <property type="evidence" value="ECO:0007669"/>
    <property type="project" value="UniProtKB-KW"/>
</dbReference>
<feature type="transmembrane region" description="Helical" evidence="9">
    <location>
        <begin position="21"/>
        <end position="41"/>
    </location>
</feature>
<dbReference type="AlphaFoldDB" id="A0A841U310"/>
<dbReference type="GO" id="GO:0015421">
    <property type="term" value="F:ABC-type oligopeptide transporter activity"/>
    <property type="evidence" value="ECO:0007669"/>
    <property type="project" value="TreeGrafter"/>
</dbReference>
<evidence type="ECO:0000256" key="5">
    <source>
        <dbReference type="ARBA" id="ARBA00022741"/>
    </source>
</evidence>
<dbReference type="Pfam" id="PF00005">
    <property type="entry name" value="ABC_tran"/>
    <property type="match status" value="1"/>
</dbReference>
<keyword evidence="13" id="KW-1185">Reference proteome</keyword>
<name>A0A841U310_9BACL</name>
<dbReference type="PANTHER" id="PTHR43394">
    <property type="entry name" value="ATP-DEPENDENT PERMEASE MDL1, MITOCHONDRIAL"/>
    <property type="match status" value="1"/>
</dbReference>
<feature type="transmembrane region" description="Helical" evidence="9">
    <location>
        <begin position="250"/>
        <end position="273"/>
    </location>
</feature>
<dbReference type="PROSITE" id="PS50929">
    <property type="entry name" value="ABC_TM1F"/>
    <property type="match status" value="1"/>
</dbReference>
<dbReference type="SMART" id="SM00382">
    <property type="entry name" value="AAA"/>
    <property type="match status" value="1"/>
</dbReference>
<keyword evidence="2" id="KW-0813">Transport</keyword>
<evidence type="ECO:0000256" key="4">
    <source>
        <dbReference type="ARBA" id="ARBA00022692"/>
    </source>
</evidence>
<evidence type="ECO:0000256" key="9">
    <source>
        <dbReference type="SAM" id="Phobius"/>
    </source>
</evidence>
<keyword evidence="4 9" id="KW-0812">Transmembrane</keyword>
<keyword evidence="5" id="KW-0547">Nucleotide-binding</keyword>
<dbReference type="PROSITE" id="PS50893">
    <property type="entry name" value="ABC_TRANSPORTER_2"/>
    <property type="match status" value="1"/>
</dbReference>
<sequence>MEVHRDLKSTGILRPYFARTWRIYLCSIALHAAASIVYAFFPRVLGVFTDRLQAEDLARPDVARYSLILLAIGAAYALFGGYGQYLVMYVGRLFDSMTRRRLFAHFSELSEHYYSKNGVGKMLSYFMNDVTGVRESLSMGINQLSMASLLLLSCLGAMVLSGIPLYLVAATLGPLALIPWIVTRIGPVVRARSRQVQEALGTMTESAEEQFGGIRVTKKFAVERIMMERFGADVDRIRDNQLSLVKISSLFQALIPFLGSMSLIVALAFGGYLTVTDEITLGDFVALTLYVRMLMNPLQQIGNVINALQRSRASLQRLNELIAVRPDIAEADGAVPVDLERSEVRIQGLTFSYPGATRPSLSGIDLVLEPGMTLGIVGRTGSGKTTLVKLLLRTYEAPAGTIRIGGTDIREAKLDSLRGQIAYVPQDGFLFSSTIGENIAFARREAGQDEIETAAKQARIYDNIVRFPDRFETKLGERGVTLSGGQRQRTSLARGLIKKAPLLILDDSVSAVDAVTETEIVKSIREERRGKTTVIIAHRISALKHADLIVVLDDGRIVQRGKHEELLAEPGPYAELHAIQEEGSRHAADRWQ</sequence>
<comment type="subcellular location">
    <subcellularLocation>
        <location evidence="1">Cell membrane</location>
        <topology evidence="1">Multi-pass membrane protein</topology>
    </subcellularLocation>
</comment>
<dbReference type="InterPro" id="IPR027417">
    <property type="entry name" value="P-loop_NTPase"/>
</dbReference>
<gene>
    <name evidence="12" type="ORF">H7B90_19275</name>
</gene>
<feature type="transmembrane region" description="Helical" evidence="9">
    <location>
        <begin position="144"/>
        <end position="160"/>
    </location>
</feature>
<comment type="caution">
    <text evidence="12">The sequence shown here is derived from an EMBL/GenBank/DDBJ whole genome shotgun (WGS) entry which is preliminary data.</text>
</comment>
<dbReference type="CDD" id="cd18541">
    <property type="entry name" value="ABC_6TM_TmrB_like"/>
    <property type="match status" value="1"/>
</dbReference>
<dbReference type="FunFam" id="3.40.50.300:FF:000221">
    <property type="entry name" value="Multidrug ABC transporter ATP-binding protein"/>
    <property type="match status" value="1"/>
</dbReference>
<feature type="domain" description="ABC transmembrane type-1" evidence="11">
    <location>
        <begin position="27"/>
        <end position="310"/>
    </location>
</feature>
<dbReference type="GO" id="GO:0016887">
    <property type="term" value="F:ATP hydrolysis activity"/>
    <property type="evidence" value="ECO:0007669"/>
    <property type="project" value="InterPro"/>
</dbReference>
<keyword evidence="3" id="KW-1003">Cell membrane</keyword>
<organism evidence="12 13">
    <name type="scientific">Cohnella xylanilytica</name>
    <dbReference type="NCBI Taxonomy" id="557555"/>
    <lineage>
        <taxon>Bacteria</taxon>
        <taxon>Bacillati</taxon>
        <taxon>Bacillota</taxon>
        <taxon>Bacilli</taxon>
        <taxon>Bacillales</taxon>
        <taxon>Paenibacillaceae</taxon>
        <taxon>Cohnella</taxon>
    </lineage>
</organism>
<evidence type="ECO:0000259" key="11">
    <source>
        <dbReference type="PROSITE" id="PS50929"/>
    </source>
</evidence>
<dbReference type="PANTHER" id="PTHR43394:SF1">
    <property type="entry name" value="ATP-BINDING CASSETTE SUB-FAMILY B MEMBER 10, MITOCHONDRIAL"/>
    <property type="match status" value="1"/>
</dbReference>
<dbReference type="Pfam" id="PF00664">
    <property type="entry name" value="ABC_membrane"/>
    <property type="match status" value="1"/>
</dbReference>
<dbReference type="SUPFAM" id="SSF90123">
    <property type="entry name" value="ABC transporter transmembrane region"/>
    <property type="match status" value="1"/>
</dbReference>
<keyword evidence="6 12" id="KW-0067">ATP-binding</keyword>
<evidence type="ECO:0000259" key="10">
    <source>
        <dbReference type="PROSITE" id="PS50893"/>
    </source>
</evidence>
<protein>
    <submittedName>
        <fullName evidence="12">ABC transporter ATP-binding protein</fullName>
    </submittedName>
</protein>
<dbReference type="InterPro" id="IPR039421">
    <property type="entry name" value="Type_1_exporter"/>
</dbReference>